<evidence type="ECO:0000313" key="3">
    <source>
        <dbReference type="Proteomes" id="UP001153076"/>
    </source>
</evidence>
<evidence type="ECO:0000313" key="2">
    <source>
        <dbReference type="EMBL" id="KAJ8422473.1"/>
    </source>
</evidence>
<gene>
    <name evidence="2" type="ORF">Cgig2_016075</name>
</gene>
<proteinExistence type="predicted"/>
<dbReference type="OrthoDB" id="1895098at2759"/>
<accession>A0A9Q1GLZ9</accession>
<comment type="caution">
    <text evidence="2">The sequence shown here is derived from an EMBL/GenBank/DDBJ whole genome shotgun (WGS) entry which is preliminary data.</text>
</comment>
<sequence length="400" mass="45965">MDIQPLHRYLKFSGWRALTAGPQGVRPLEDLQRVGDSFRLSKFIFWGTLATTQPPILAGKFEKKGGTLPLRDHSPSTTIDAYDDANVGDADEDDASTERCDEFGASDLEDVNNPAVEDEIPRQLNTGNVNDDGNPYFNLWSKMYQNGNMWATNPNGSISVTVGDMFIDKDQWSNHNSLASFHWVANTLLTDFKANPTMGLKVMQEIVMERHGLDIPIHTRQRAKKKEWLRYSQKVRREYVMCTTIEILAKIIQVQNCTCSSGQLVMLTQSMSTNRLCNPLRRNQKRLMNDYWMNYLNTRLESFNGKIEKSRISKDWKGKVVPRVKMLLVKAEKQSRAFRLTPTGREIFEVLKGPTHFTVDLNTHHCDCMEPKKGWCALDIKGQRYAKLQREKRKKEGWKA</sequence>
<feature type="compositionally biased region" description="Basic and acidic residues" evidence="1">
    <location>
        <begin position="65"/>
        <end position="74"/>
    </location>
</feature>
<dbReference type="Proteomes" id="UP001153076">
    <property type="component" value="Unassembled WGS sequence"/>
</dbReference>
<organism evidence="2 3">
    <name type="scientific">Carnegiea gigantea</name>
    <dbReference type="NCBI Taxonomy" id="171969"/>
    <lineage>
        <taxon>Eukaryota</taxon>
        <taxon>Viridiplantae</taxon>
        <taxon>Streptophyta</taxon>
        <taxon>Embryophyta</taxon>
        <taxon>Tracheophyta</taxon>
        <taxon>Spermatophyta</taxon>
        <taxon>Magnoliopsida</taxon>
        <taxon>eudicotyledons</taxon>
        <taxon>Gunneridae</taxon>
        <taxon>Pentapetalae</taxon>
        <taxon>Caryophyllales</taxon>
        <taxon>Cactineae</taxon>
        <taxon>Cactaceae</taxon>
        <taxon>Cactoideae</taxon>
        <taxon>Echinocereeae</taxon>
        <taxon>Carnegiea</taxon>
    </lineage>
</organism>
<name>A0A9Q1GLZ9_9CARY</name>
<protein>
    <submittedName>
        <fullName evidence="2">Uncharacterized protein</fullName>
    </submittedName>
</protein>
<keyword evidence="3" id="KW-1185">Reference proteome</keyword>
<feature type="region of interest" description="Disordered" evidence="1">
    <location>
        <begin position="65"/>
        <end position="98"/>
    </location>
</feature>
<reference evidence="2" key="1">
    <citation type="submission" date="2022-04" db="EMBL/GenBank/DDBJ databases">
        <title>Carnegiea gigantea Genome sequencing and assembly v2.</title>
        <authorList>
            <person name="Copetti D."/>
            <person name="Sanderson M.J."/>
            <person name="Burquez A."/>
            <person name="Wojciechowski M.F."/>
        </authorList>
    </citation>
    <scope>NUCLEOTIDE SEQUENCE</scope>
    <source>
        <strain evidence="2">SGP5-SGP5p</strain>
        <tissue evidence="2">Aerial part</tissue>
    </source>
</reference>
<dbReference type="EMBL" id="JAKOGI010002245">
    <property type="protein sequence ID" value="KAJ8422473.1"/>
    <property type="molecule type" value="Genomic_DNA"/>
</dbReference>
<dbReference type="AlphaFoldDB" id="A0A9Q1GLZ9"/>
<evidence type="ECO:0000256" key="1">
    <source>
        <dbReference type="SAM" id="MobiDB-lite"/>
    </source>
</evidence>